<proteinExistence type="inferred from homology"/>
<dbReference type="InterPro" id="IPR002318">
    <property type="entry name" value="Ala-tRNA-lgiase_IIc"/>
</dbReference>
<dbReference type="SMART" id="SM00863">
    <property type="entry name" value="tRNA_SAD"/>
    <property type="match status" value="1"/>
</dbReference>
<dbReference type="InterPro" id="IPR012947">
    <property type="entry name" value="tRNA_SAD"/>
</dbReference>
<dbReference type="GO" id="GO:0004813">
    <property type="term" value="F:alanine-tRNA ligase activity"/>
    <property type="evidence" value="ECO:0007669"/>
    <property type="project" value="UniProtKB-EC"/>
</dbReference>
<feature type="binding site" evidence="11">
    <location>
        <position position="612"/>
    </location>
    <ligand>
        <name>Zn(2+)</name>
        <dbReference type="ChEBI" id="CHEBI:29105"/>
    </ligand>
</feature>
<dbReference type="SUPFAM" id="SSF55186">
    <property type="entry name" value="ThrRS/AlaRS common domain"/>
    <property type="match status" value="1"/>
</dbReference>
<protein>
    <recommendedName>
        <fullName evidence="11">Alanine--tRNA ligase</fullName>
        <ecNumber evidence="11">6.1.1.7</ecNumber>
    </recommendedName>
    <alternativeName>
        <fullName evidence="11">Alanyl-tRNA synthetase</fullName>
        <shortName evidence="11">AlaRS</shortName>
    </alternativeName>
</protein>
<keyword evidence="7 11" id="KW-0067">ATP-binding</keyword>
<dbReference type="SUPFAM" id="SSF55681">
    <property type="entry name" value="Class II aaRS and biotin synthetases"/>
    <property type="match status" value="1"/>
</dbReference>
<dbReference type="Gene3D" id="2.40.30.130">
    <property type="match status" value="1"/>
</dbReference>
<dbReference type="Gene3D" id="3.30.980.10">
    <property type="entry name" value="Threonyl-trna Synthetase, Chain A, domain 2"/>
    <property type="match status" value="1"/>
</dbReference>
<dbReference type="Pfam" id="PF07973">
    <property type="entry name" value="tRNA_SAD"/>
    <property type="match status" value="1"/>
</dbReference>
<dbReference type="Gene3D" id="3.30.54.20">
    <property type="match status" value="1"/>
</dbReference>
<dbReference type="EC" id="6.1.1.7" evidence="11"/>
<reference evidence="14 15" key="1">
    <citation type="submission" date="2020-09" db="EMBL/GenBank/DDBJ databases">
        <title>Novel species of Mucilaginibacter isolated from a glacier on the Tibetan Plateau.</title>
        <authorList>
            <person name="Liu Q."/>
            <person name="Xin Y.-H."/>
        </authorList>
    </citation>
    <scope>NUCLEOTIDE SEQUENCE [LARGE SCALE GENOMIC DNA]</scope>
    <source>
        <strain evidence="14 15">ZT4R22</strain>
    </source>
</reference>
<dbReference type="PROSITE" id="PS50860">
    <property type="entry name" value="AA_TRNA_LIGASE_II_ALA"/>
    <property type="match status" value="1"/>
</dbReference>
<comment type="catalytic activity">
    <reaction evidence="11">
        <text>tRNA(Ala) + L-alanine + ATP = L-alanyl-tRNA(Ala) + AMP + diphosphate</text>
        <dbReference type="Rhea" id="RHEA:12540"/>
        <dbReference type="Rhea" id="RHEA-COMP:9657"/>
        <dbReference type="Rhea" id="RHEA-COMP:9923"/>
        <dbReference type="ChEBI" id="CHEBI:30616"/>
        <dbReference type="ChEBI" id="CHEBI:33019"/>
        <dbReference type="ChEBI" id="CHEBI:57972"/>
        <dbReference type="ChEBI" id="CHEBI:78442"/>
        <dbReference type="ChEBI" id="CHEBI:78497"/>
        <dbReference type="ChEBI" id="CHEBI:456215"/>
        <dbReference type="EC" id="6.1.1.7"/>
    </reaction>
</comment>
<keyword evidence="11" id="KW-0963">Cytoplasm</keyword>
<feature type="binding site" evidence="11">
    <location>
        <position position="608"/>
    </location>
    <ligand>
        <name>Zn(2+)</name>
        <dbReference type="ChEBI" id="CHEBI:29105"/>
    </ligand>
</feature>
<evidence type="ECO:0000313" key="15">
    <source>
        <dbReference type="Proteomes" id="UP000606600"/>
    </source>
</evidence>
<dbReference type="Gene3D" id="3.10.310.40">
    <property type="match status" value="1"/>
</dbReference>
<gene>
    <name evidence="11 14" type="primary">alaS</name>
    <name evidence="14" type="ORF">IDJ77_00450</name>
</gene>
<keyword evidence="12" id="KW-0175">Coiled coil</keyword>
<evidence type="ECO:0000256" key="5">
    <source>
        <dbReference type="ARBA" id="ARBA00022741"/>
    </source>
</evidence>
<evidence type="ECO:0000256" key="8">
    <source>
        <dbReference type="ARBA" id="ARBA00022884"/>
    </source>
</evidence>
<dbReference type="Pfam" id="PF01411">
    <property type="entry name" value="tRNA-synt_2c"/>
    <property type="match status" value="2"/>
</dbReference>
<feature type="coiled-coil region" evidence="12">
    <location>
        <begin position="749"/>
        <end position="797"/>
    </location>
</feature>
<dbReference type="InterPro" id="IPR018164">
    <property type="entry name" value="Ala-tRNA-synth_IIc_N"/>
</dbReference>
<keyword evidence="3 11" id="KW-0436">Ligase</keyword>
<keyword evidence="15" id="KW-1185">Reference proteome</keyword>
<keyword evidence="4 11" id="KW-0479">Metal-binding</keyword>
<dbReference type="EMBL" id="JACWMY010000001">
    <property type="protein sequence ID" value="MBD1362263.1"/>
    <property type="molecule type" value="Genomic_DNA"/>
</dbReference>
<dbReference type="InterPro" id="IPR018165">
    <property type="entry name" value="Ala-tRNA-synth_IIc_core"/>
</dbReference>
<evidence type="ECO:0000256" key="4">
    <source>
        <dbReference type="ARBA" id="ARBA00022723"/>
    </source>
</evidence>
<evidence type="ECO:0000256" key="1">
    <source>
        <dbReference type="ARBA" id="ARBA00008226"/>
    </source>
</evidence>
<keyword evidence="5 11" id="KW-0547">Nucleotide-binding</keyword>
<keyword evidence="6 11" id="KW-0862">Zinc</keyword>
<accession>A0ABR7WIW6</accession>
<dbReference type="InterPro" id="IPR023033">
    <property type="entry name" value="Ala_tRNA_ligase_euk/bac"/>
</dbReference>
<evidence type="ECO:0000256" key="2">
    <source>
        <dbReference type="ARBA" id="ARBA00022555"/>
    </source>
</evidence>
<evidence type="ECO:0000313" key="14">
    <source>
        <dbReference type="EMBL" id="MBD1362263.1"/>
    </source>
</evidence>
<dbReference type="Gene3D" id="3.30.930.10">
    <property type="entry name" value="Bira Bifunctional Protein, Domain 2"/>
    <property type="match status" value="1"/>
</dbReference>
<keyword evidence="10 11" id="KW-0030">Aminoacyl-tRNA synthetase</keyword>
<comment type="function">
    <text evidence="11">Catalyzes the attachment of alanine to tRNA(Ala) in a two-step reaction: alanine is first activated by ATP to form Ala-AMP and then transferred to the acceptor end of tRNA(Ala). Also edits incorrectly charged Ser-tRNA(Ala) and Gly-tRNA(Ala) via its editing domain.</text>
</comment>
<dbReference type="SUPFAM" id="SSF101353">
    <property type="entry name" value="Putative anticodon-binding domain of alanyl-tRNA synthetase (AlaRS)"/>
    <property type="match status" value="1"/>
</dbReference>
<name>A0ABR7WIW6_9SPHI</name>
<evidence type="ECO:0000256" key="3">
    <source>
        <dbReference type="ARBA" id="ARBA00022598"/>
    </source>
</evidence>
<feature type="domain" description="Alanyl-transfer RNA synthetases family profile" evidence="13">
    <location>
        <begin position="1"/>
        <end position="755"/>
    </location>
</feature>
<dbReference type="InterPro" id="IPR050058">
    <property type="entry name" value="Ala-tRNA_ligase"/>
</dbReference>
<feature type="binding site" evidence="11">
    <location>
        <position position="716"/>
    </location>
    <ligand>
        <name>Zn(2+)</name>
        <dbReference type="ChEBI" id="CHEBI:29105"/>
    </ligand>
</feature>
<keyword evidence="8 11" id="KW-0694">RNA-binding</keyword>
<dbReference type="InterPro" id="IPR009000">
    <property type="entry name" value="Transl_B-barrel_sf"/>
</dbReference>
<sequence length="919" mass="102692">MTATQIRQAFLDFFASKGHVIVPSAPIVIKNDPTLMFTNAGMNQFKDIFLGEAPAKAPRVTDTQRCLRVSGKHNDLEEVGIDTYHHTMFEMLGNWSFGDYFKKDAIAWSWELLTEVYKLDKDRLYVTYFEGDEKEGLEKDTETYELWKQYVDESHILPGNKKDNFWEMGETGPCGPCSEVHFDSRPDNERAEVSGAALVNADHDQVIEIWNNVFMQFNRVKDGSLHPLPNKHVDTGMGFERLVRVLQGKTSNYDTDVFQPMIQFIAEKSNKTYNSAAKPGDTDWADAVAMRVLADHIRAISFAIADGQLPASNKAGYVIRRILRRAVRYSYQTLGFKEPFFNELVPLLAEQFKGVFDELYSQKNFVQKVILEEEVAFLRTLAAGIRIFNEYTVKLVETDGTDNIAAINGDNKISPLTNKQLQNINSIGNRQITGEIAFELSDTYGFPIDLTELMAREKGWTVDTEGFNVALQLQKERSRAATTVDTGDWIFVFRSDQEENEEPEIIEFTGYDDTKTIAHVVKYRNVNTKGKEQFQIVLDRTPFYAESGGQVGDKGELVFPNGEIIEVTDTKKENGLIVHFVDKLPATLGDALTAMVDPEKRNSTNNNHSATHLLHAAMKQVLGTHVNQKGSLVNADYLRFDFSHFAKVTEEELARIEAIVNEKIRQNIYLQEERSVPYQQAISSGVTALFGEKYGDFVRVITFDASFSKELCGGTHVKATGQIGYFKIVSESAVAAGVRRIEAITGIAAENYINEQTKLVQQVKELLKNPKDIGKSIESLLEENNRLKKEIEKSVLEKSSGLKDELAKKAENINGINFIAQRVELPNADAVKNLAYNLKDIVSDLFLVLAAEINGKPNITVMIAENLVKDKGLHAGNIVKELAKEVKGGGGGQPFYATAGGSDVSGIDNALAKAKTFIV</sequence>
<evidence type="ECO:0000256" key="12">
    <source>
        <dbReference type="SAM" id="Coils"/>
    </source>
</evidence>
<comment type="similarity">
    <text evidence="1 11">Belongs to the class-II aminoacyl-tRNA synthetase family.</text>
</comment>
<dbReference type="RefSeq" id="WP_191186952.1">
    <property type="nucleotide sequence ID" value="NZ_JACWMY010000001.1"/>
</dbReference>
<comment type="cofactor">
    <cofactor evidence="11">
        <name>Zn(2+)</name>
        <dbReference type="ChEBI" id="CHEBI:29105"/>
    </cofactor>
    <text evidence="11">Binds 1 zinc ion per subunit.</text>
</comment>
<evidence type="ECO:0000256" key="6">
    <source>
        <dbReference type="ARBA" id="ARBA00022833"/>
    </source>
</evidence>
<dbReference type="InterPro" id="IPR018163">
    <property type="entry name" value="Thr/Ala-tRNA-synth_IIc_edit"/>
</dbReference>
<comment type="caution">
    <text evidence="14">The sequence shown here is derived from an EMBL/GenBank/DDBJ whole genome shotgun (WGS) entry which is preliminary data.</text>
</comment>
<evidence type="ECO:0000256" key="7">
    <source>
        <dbReference type="ARBA" id="ARBA00022840"/>
    </source>
</evidence>
<evidence type="ECO:0000259" key="13">
    <source>
        <dbReference type="PROSITE" id="PS50860"/>
    </source>
</evidence>
<dbReference type="PANTHER" id="PTHR11777:SF9">
    <property type="entry name" value="ALANINE--TRNA LIGASE, CYTOPLASMIC"/>
    <property type="match status" value="1"/>
</dbReference>
<dbReference type="NCBIfam" id="TIGR00344">
    <property type="entry name" value="alaS"/>
    <property type="match status" value="1"/>
</dbReference>
<evidence type="ECO:0000256" key="10">
    <source>
        <dbReference type="ARBA" id="ARBA00023146"/>
    </source>
</evidence>
<evidence type="ECO:0000256" key="11">
    <source>
        <dbReference type="HAMAP-Rule" id="MF_00036"/>
    </source>
</evidence>
<dbReference type="HAMAP" id="MF_00036_B">
    <property type="entry name" value="Ala_tRNA_synth_B"/>
    <property type="match status" value="1"/>
</dbReference>
<organism evidence="14 15">
    <name type="scientific">Mucilaginibacter pankratovii</name>
    <dbReference type="NCBI Taxonomy" id="2772110"/>
    <lineage>
        <taxon>Bacteria</taxon>
        <taxon>Pseudomonadati</taxon>
        <taxon>Bacteroidota</taxon>
        <taxon>Sphingobacteriia</taxon>
        <taxon>Sphingobacteriales</taxon>
        <taxon>Sphingobacteriaceae</taxon>
        <taxon>Mucilaginibacter</taxon>
    </lineage>
</organism>
<keyword evidence="9 11" id="KW-0648">Protein biosynthesis</keyword>
<dbReference type="SUPFAM" id="SSF50447">
    <property type="entry name" value="Translation proteins"/>
    <property type="match status" value="1"/>
</dbReference>
<keyword evidence="2 11" id="KW-0820">tRNA-binding</keyword>
<dbReference type="PRINTS" id="PR00980">
    <property type="entry name" value="TRNASYNTHALA"/>
</dbReference>
<comment type="subcellular location">
    <subcellularLocation>
        <location evidence="11">Cytoplasm</location>
    </subcellularLocation>
</comment>
<dbReference type="PANTHER" id="PTHR11777">
    <property type="entry name" value="ALANYL-TRNA SYNTHETASE"/>
    <property type="match status" value="1"/>
</dbReference>
<dbReference type="CDD" id="cd00673">
    <property type="entry name" value="AlaRS_core"/>
    <property type="match status" value="1"/>
</dbReference>
<dbReference type="Proteomes" id="UP000606600">
    <property type="component" value="Unassembled WGS sequence"/>
</dbReference>
<comment type="domain">
    <text evidence="11">Consists of three domains; the N-terminal catalytic domain, the editing domain and the C-terminal C-Ala domain. The editing domain removes incorrectly charged amino acids, while the C-Ala domain, along with tRNA(Ala), serves as a bridge to cooperatively bring together the editing and aminoacylation centers thus stimulating deacylation of misacylated tRNAs.</text>
</comment>
<feature type="binding site" evidence="11">
    <location>
        <position position="712"/>
    </location>
    <ligand>
        <name>Zn(2+)</name>
        <dbReference type="ChEBI" id="CHEBI:29105"/>
    </ligand>
</feature>
<evidence type="ECO:0000256" key="9">
    <source>
        <dbReference type="ARBA" id="ARBA00022917"/>
    </source>
</evidence>
<dbReference type="InterPro" id="IPR003156">
    <property type="entry name" value="DHHA1_dom"/>
</dbReference>
<dbReference type="Pfam" id="PF02272">
    <property type="entry name" value="DHHA1"/>
    <property type="match status" value="1"/>
</dbReference>
<dbReference type="InterPro" id="IPR018162">
    <property type="entry name" value="Ala-tRNA-ligase_IIc_anticod-bd"/>
</dbReference>
<dbReference type="InterPro" id="IPR045864">
    <property type="entry name" value="aa-tRNA-synth_II/BPL/LPL"/>
</dbReference>